<evidence type="ECO:0000313" key="3">
    <source>
        <dbReference type="Proteomes" id="UP000023067"/>
    </source>
</evidence>
<proteinExistence type="predicted"/>
<feature type="compositionally biased region" description="Acidic residues" evidence="1">
    <location>
        <begin position="222"/>
        <end position="233"/>
    </location>
</feature>
<dbReference type="PANTHER" id="PTHR43384">
    <property type="entry name" value="SEPTUM SITE-DETERMINING PROTEIN MIND HOMOLOG, CHLOROPLASTIC-RELATED"/>
    <property type="match status" value="1"/>
</dbReference>
<sequence>MIAQARIASETRAAVHLASETIELHGANLTEVRARVKQVFINASRRADAPLDVVIVEGETRHHLRVEPSGRIAARPADSRPVHGPALEPEPASAPGEDLEATVLRPLSLTAPAEDTAKDTRSPWAPLGAGSSAVPAPAPAQVGAGSASTAPEPAPGAVEGAAAAAAASTPAAPEAPPEEDSESTRALPVIRDDAAAPTSPASSPARSDTDVPTGRRRAAPHEEDDALAPEDTEPSAPANSAPAATSTPAGPPRPPAPSFASGAPASAPAPTTPAPSAPVPGAPAPAGAPSSSTAAGGSTPRPLPAEQAMSQHSSPTASTPSHLAAAPEAAPAATAPAAAPHGSAPAAPQHASQPARPTLQDLQSATTRTASDAATRGWQGFVHRLTGGAVSPAPGRAEAIERENLARVRKALDGPKNIAVVNLKGGAHKTTASLMIAATLGVARGGSVLAWDNNETRGTLGWRGRPADHQHTALDLLHNRERLQAPTATVADLDQYVRPQGDTRFDILASDEDPGSASSIDGPAFEELNSTLSRFYRLKVIDTGNNVRASNWLAAVHSADQLVIISTVREDTFNAAAWMIDELRATGLAEQVDHAVTILSHSSKNKLEPGLQERLHGHFSAHTRAVTEVPYEHQFVDGSPLDWGRIAPATKDAWLAATALIVDGL</sequence>
<comment type="caution">
    <text evidence="2">The sequence shown here is derived from an EMBL/GenBank/DDBJ whole genome shotgun (WGS) entry which is preliminary data.</text>
</comment>
<evidence type="ECO:0000256" key="1">
    <source>
        <dbReference type="SAM" id="MobiDB-lite"/>
    </source>
</evidence>
<dbReference type="OrthoDB" id="4640801at2"/>
<dbReference type="Gene3D" id="3.40.50.300">
    <property type="entry name" value="P-loop containing nucleotide triphosphate hydrolases"/>
    <property type="match status" value="1"/>
</dbReference>
<feature type="compositionally biased region" description="Low complexity" evidence="1">
    <location>
        <begin position="195"/>
        <end position="206"/>
    </location>
</feature>
<dbReference type="GO" id="GO:0051782">
    <property type="term" value="P:negative regulation of cell division"/>
    <property type="evidence" value="ECO:0007669"/>
    <property type="project" value="TreeGrafter"/>
</dbReference>
<dbReference type="SUPFAM" id="SSF52540">
    <property type="entry name" value="P-loop containing nucleoside triphosphate hydrolases"/>
    <property type="match status" value="1"/>
</dbReference>
<dbReference type="PATRIC" id="fig|396014.3.peg.1500"/>
<reference evidence="2 3" key="1">
    <citation type="submission" date="2014-02" db="EMBL/GenBank/DDBJ databases">
        <title>Genome sequence of Brachybacterium phenoliresistens strain W13A50.</title>
        <authorList>
            <person name="Wang X."/>
        </authorList>
    </citation>
    <scope>NUCLEOTIDE SEQUENCE [LARGE SCALE GENOMIC DNA]</scope>
    <source>
        <strain evidence="2 3">W13A50</strain>
    </source>
</reference>
<dbReference type="RefSeq" id="WP_038371698.1">
    <property type="nucleotide sequence ID" value="NZ_KK069991.1"/>
</dbReference>
<feature type="compositionally biased region" description="Low complexity" evidence="1">
    <location>
        <begin position="320"/>
        <end position="357"/>
    </location>
</feature>
<name>Z9JTX2_9MICO</name>
<feature type="compositionally biased region" description="Low complexity" evidence="1">
    <location>
        <begin position="234"/>
        <end position="248"/>
    </location>
</feature>
<dbReference type="GO" id="GO:0005829">
    <property type="term" value="C:cytosol"/>
    <property type="evidence" value="ECO:0007669"/>
    <property type="project" value="TreeGrafter"/>
</dbReference>
<dbReference type="InterPro" id="IPR027417">
    <property type="entry name" value="P-loop_NTPase"/>
</dbReference>
<feature type="compositionally biased region" description="Low complexity" evidence="1">
    <location>
        <begin position="258"/>
        <end position="269"/>
    </location>
</feature>
<dbReference type="PANTHER" id="PTHR43384:SF14">
    <property type="entry name" value="ESX-1 SECRETION-ASSOCIATED PROTEIN ESPI"/>
    <property type="match status" value="1"/>
</dbReference>
<dbReference type="GO" id="GO:0009898">
    <property type="term" value="C:cytoplasmic side of plasma membrane"/>
    <property type="evidence" value="ECO:0007669"/>
    <property type="project" value="TreeGrafter"/>
</dbReference>
<dbReference type="GO" id="GO:0005524">
    <property type="term" value="F:ATP binding"/>
    <property type="evidence" value="ECO:0007669"/>
    <property type="project" value="TreeGrafter"/>
</dbReference>
<protein>
    <submittedName>
        <fullName evidence="2">Chromosome partitioning protein</fullName>
    </submittedName>
</protein>
<dbReference type="Proteomes" id="UP000023067">
    <property type="component" value="Unassembled WGS sequence"/>
</dbReference>
<feature type="region of interest" description="Disordered" evidence="1">
    <location>
        <begin position="70"/>
        <end position="96"/>
    </location>
</feature>
<gene>
    <name evidence="2" type="ORF">BF93_15770</name>
</gene>
<dbReference type="eggNOG" id="COG0455">
    <property type="taxonomic scope" value="Bacteria"/>
</dbReference>
<evidence type="ECO:0000313" key="2">
    <source>
        <dbReference type="EMBL" id="EWS81629.1"/>
    </source>
</evidence>
<dbReference type="InterPro" id="IPR050625">
    <property type="entry name" value="ParA/MinD_ATPase"/>
</dbReference>
<feature type="compositionally biased region" description="Low complexity" evidence="1">
    <location>
        <begin position="284"/>
        <end position="300"/>
    </location>
</feature>
<dbReference type="EMBL" id="JDYK01000006">
    <property type="protein sequence ID" value="EWS81629.1"/>
    <property type="molecule type" value="Genomic_DNA"/>
</dbReference>
<dbReference type="STRING" id="396014.BF93_15770"/>
<dbReference type="GO" id="GO:0016887">
    <property type="term" value="F:ATP hydrolysis activity"/>
    <property type="evidence" value="ECO:0007669"/>
    <property type="project" value="TreeGrafter"/>
</dbReference>
<dbReference type="AlphaFoldDB" id="Z9JTX2"/>
<feature type="compositionally biased region" description="Pro residues" evidence="1">
    <location>
        <begin position="270"/>
        <end position="283"/>
    </location>
</feature>
<dbReference type="HOGENOM" id="CLU_003609_6_1_11"/>
<keyword evidence="3" id="KW-1185">Reference proteome</keyword>
<feature type="region of interest" description="Disordered" evidence="1">
    <location>
        <begin position="111"/>
        <end position="375"/>
    </location>
</feature>
<feature type="compositionally biased region" description="Low complexity" evidence="1">
    <location>
        <begin position="364"/>
        <end position="375"/>
    </location>
</feature>
<feature type="compositionally biased region" description="Low complexity" evidence="1">
    <location>
        <begin position="125"/>
        <end position="172"/>
    </location>
</feature>
<feature type="compositionally biased region" description="Polar residues" evidence="1">
    <location>
        <begin position="308"/>
        <end position="319"/>
    </location>
</feature>
<organism evidence="2 3">
    <name type="scientific">Brachybacterium phenoliresistens</name>
    <dbReference type="NCBI Taxonomy" id="396014"/>
    <lineage>
        <taxon>Bacteria</taxon>
        <taxon>Bacillati</taxon>
        <taxon>Actinomycetota</taxon>
        <taxon>Actinomycetes</taxon>
        <taxon>Micrococcales</taxon>
        <taxon>Dermabacteraceae</taxon>
        <taxon>Brachybacterium</taxon>
    </lineage>
</organism>
<accession>Z9JTX2</accession>